<name>A0A0F9AA28_9ZZZZ</name>
<accession>A0A0F9AA28</accession>
<dbReference type="EMBL" id="LAZR01047084">
    <property type="protein sequence ID" value="KKK95045.1"/>
    <property type="molecule type" value="Genomic_DNA"/>
</dbReference>
<organism evidence="1">
    <name type="scientific">marine sediment metagenome</name>
    <dbReference type="NCBI Taxonomy" id="412755"/>
    <lineage>
        <taxon>unclassified sequences</taxon>
        <taxon>metagenomes</taxon>
        <taxon>ecological metagenomes</taxon>
    </lineage>
</organism>
<protein>
    <submittedName>
        <fullName evidence="1">Uncharacterized protein</fullName>
    </submittedName>
</protein>
<sequence>MKKIILLFLCLLLVNPVVNPVVNPAYAQRRTRTAPGLYIQEEDGSPAKRFRRLKVTNDSLINNGDGSASLGTGGTNFKLNAYYKFNGNVLDAASGGSDGTVVAEASTTNHVLSLDSVDDAVS</sequence>
<comment type="caution">
    <text evidence="1">The sequence shown here is derived from an EMBL/GenBank/DDBJ whole genome shotgun (WGS) entry which is preliminary data.</text>
</comment>
<reference evidence="1" key="1">
    <citation type="journal article" date="2015" name="Nature">
        <title>Complex archaea that bridge the gap between prokaryotes and eukaryotes.</title>
        <authorList>
            <person name="Spang A."/>
            <person name="Saw J.H."/>
            <person name="Jorgensen S.L."/>
            <person name="Zaremba-Niedzwiedzka K."/>
            <person name="Martijn J."/>
            <person name="Lind A.E."/>
            <person name="van Eijk R."/>
            <person name="Schleper C."/>
            <person name="Guy L."/>
            <person name="Ettema T.J."/>
        </authorList>
    </citation>
    <scope>NUCLEOTIDE SEQUENCE</scope>
</reference>
<gene>
    <name evidence="1" type="ORF">LCGC14_2676720</name>
</gene>
<dbReference type="AlphaFoldDB" id="A0A0F9AA28"/>
<proteinExistence type="predicted"/>
<feature type="non-terminal residue" evidence="1">
    <location>
        <position position="122"/>
    </location>
</feature>
<evidence type="ECO:0000313" key="1">
    <source>
        <dbReference type="EMBL" id="KKK95045.1"/>
    </source>
</evidence>